<accession>A0A2S7FC58</accession>
<dbReference type="CDD" id="cd04692">
    <property type="entry name" value="NUDIX_Hydrolase"/>
    <property type="match status" value="1"/>
</dbReference>
<organism evidence="2 3">
    <name type="scientific">Clostridium butyricum</name>
    <dbReference type="NCBI Taxonomy" id="1492"/>
    <lineage>
        <taxon>Bacteria</taxon>
        <taxon>Bacillati</taxon>
        <taxon>Bacillota</taxon>
        <taxon>Clostridia</taxon>
        <taxon>Eubacteriales</taxon>
        <taxon>Clostridiaceae</taxon>
        <taxon>Clostridium</taxon>
    </lineage>
</organism>
<dbReference type="PANTHER" id="PTHR10885">
    <property type="entry name" value="ISOPENTENYL-DIPHOSPHATE DELTA-ISOMERASE"/>
    <property type="match status" value="1"/>
</dbReference>
<evidence type="ECO:0000313" key="2">
    <source>
        <dbReference type="EMBL" id="PPV15808.1"/>
    </source>
</evidence>
<protein>
    <submittedName>
        <fullName evidence="2">NUDIX hydrolase</fullName>
    </submittedName>
</protein>
<dbReference type="InterPro" id="IPR000086">
    <property type="entry name" value="NUDIX_hydrolase_dom"/>
</dbReference>
<evidence type="ECO:0000313" key="3">
    <source>
        <dbReference type="Proteomes" id="UP000238081"/>
    </source>
</evidence>
<gene>
    <name evidence="2" type="ORF">AWN73_01590</name>
</gene>
<name>A0A2S7FC58_CLOBU</name>
<dbReference type="SUPFAM" id="SSF55811">
    <property type="entry name" value="Nudix"/>
    <property type="match status" value="1"/>
</dbReference>
<dbReference type="AlphaFoldDB" id="A0A2S7FC58"/>
<dbReference type="GO" id="GO:0016787">
    <property type="term" value="F:hydrolase activity"/>
    <property type="evidence" value="ECO:0007669"/>
    <property type="project" value="UniProtKB-KW"/>
</dbReference>
<sequence length="195" mass="22956">MEEMIDIYDGNFNKIGVKSRVDVHKYGFKHKVVQCYIINKIDNVKWIYFQQRSFDKDNYPGFYDIACAGHIDSGEEASSSMIRELQEEIGLRVEKSQLNYAGTKLENKNHGNILDDEICELYVLSIENENFVLGEEVEDMVKVLFNDYKSWVNEEYKVLKVFSINSKKYIELNEKNICKHIKDYNKELLKVIENI</sequence>
<dbReference type="Gene3D" id="3.90.79.10">
    <property type="entry name" value="Nucleoside Triphosphate Pyrophosphohydrolase"/>
    <property type="match status" value="1"/>
</dbReference>
<dbReference type="Pfam" id="PF00293">
    <property type="entry name" value="NUDIX"/>
    <property type="match status" value="1"/>
</dbReference>
<dbReference type="PANTHER" id="PTHR10885:SF0">
    <property type="entry name" value="ISOPENTENYL-DIPHOSPHATE DELTA-ISOMERASE"/>
    <property type="match status" value="1"/>
</dbReference>
<dbReference type="EMBL" id="LRDH01000096">
    <property type="protein sequence ID" value="PPV15808.1"/>
    <property type="molecule type" value="Genomic_DNA"/>
</dbReference>
<dbReference type="PROSITE" id="PS51462">
    <property type="entry name" value="NUDIX"/>
    <property type="match status" value="1"/>
</dbReference>
<comment type="caution">
    <text evidence="2">The sequence shown here is derived from an EMBL/GenBank/DDBJ whole genome shotgun (WGS) entry which is preliminary data.</text>
</comment>
<proteinExistence type="predicted"/>
<dbReference type="InterPro" id="IPR015797">
    <property type="entry name" value="NUDIX_hydrolase-like_dom_sf"/>
</dbReference>
<dbReference type="Proteomes" id="UP000238081">
    <property type="component" value="Unassembled WGS sequence"/>
</dbReference>
<evidence type="ECO:0000259" key="1">
    <source>
        <dbReference type="PROSITE" id="PS51462"/>
    </source>
</evidence>
<feature type="domain" description="Nudix hydrolase" evidence="1">
    <location>
        <begin position="28"/>
        <end position="165"/>
    </location>
</feature>
<reference evidence="2 3" key="1">
    <citation type="submission" date="2016-01" db="EMBL/GenBank/DDBJ databases">
        <title>Characterization of the Clostridium difficile lineages that are prevalent in Hong Kong and China.</title>
        <authorList>
            <person name="Kwok J.S.-L."/>
            <person name="Lam W.-Y."/>
            <person name="Ip M."/>
            <person name="Chan T.-F."/>
            <person name="Hawkey P.M."/>
            <person name="Tsui S.K.-W."/>
        </authorList>
    </citation>
    <scope>NUCLEOTIDE SEQUENCE [LARGE SCALE GENOMIC DNA]</scope>
    <source>
        <strain evidence="2 3">300064</strain>
    </source>
</reference>
<keyword evidence="2" id="KW-0378">Hydrolase</keyword>
<dbReference type="RefSeq" id="WP_043661436.1">
    <property type="nucleotide sequence ID" value="NZ_JSEG01000001.1"/>
</dbReference>